<dbReference type="CDD" id="cd00075">
    <property type="entry name" value="HATPase"/>
    <property type="match status" value="1"/>
</dbReference>
<feature type="transmembrane region" description="Helical" evidence="8">
    <location>
        <begin position="37"/>
        <end position="57"/>
    </location>
</feature>
<evidence type="ECO:0000256" key="1">
    <source>
        <dbReference type="ARBA" id="ARBA00000085"/>
    </source>
</evidence>
<sequence>MLKTFAKNYQKRMQNGLKPFGERGIGLLSPLFSRARFALTAVYVLILAVILLISGGLSRSIFSGRLQQRFAIEGEQVEVVVQRRLPPTPNYRMIQSDFQDTIVLVNGILLLLAGLLSYGLAGITLRPIQEAYDKQKQFVSDASHELRTPLAILKVELENQRTQKHSTDVYAVIDSHLEEVDRMTRLVDDLLRLSKMQEMDTESLKQEEVALAPLLAKAVSRLLPLAREKSIQLAFDEGADTSLVVLGDEAGLMQVFTNIIKNAIAYNANEGSVTVRLVQEKQSCVVEVCDTGLGMNKREVAHVFDRFYRTEKSRSRKTGGSGLGMAIARGTILAHGGRIEVQSKPQIGTTVRVSLPIHRTS</sequence>
<dbReference type="CDD" id="cd00082">
    <property type="entry name" value="HisKA"/>
    <property type="match status" value="1"/>
</dbReference>
<reference evidence="10 11" key="1">
    <citation type="submission" date="2017-09" db="EMBL/GenBank/DDBJ databases">
        <title>Depth-based differentiation of microbial function through sediment-hosted aquifers and enrichment of novel symbionts in the deep terrestrial subsurface.</title>
        <authorList>
            <person name="Probst A.J."/>
            <person name="Ladd B."/>
            <person name="Jarett J.K."/>
            <person name="Geller-Mcgrath D.E."/>
            <person name="Sieber C.M."/>
            <person name="Emerson J.B."/>
            <person name="Anantharaman K."/>
            <person name="Thomas B.C."/>
            <person name="Malmstrom R."/>
            <person name="Stieglmeier M."/>
            <person name="Klingl A."/>
            <person name="Woyke T."/>
            <person name="Ryan C.M."/>
            <person name="Banfield J.F."/>
        </authorList>
    </citation>
    <scope>NUCLEOTIDE SEQUENCE [LARGE SCALE GENOMIC DNA]</scope>
    <source>
        <strain evidence="10">CG10_big_fil_rev_8_21_14_0_10_50_16</strain>
    </source>
</reference>
<keyword evidence="3" id="KW-0597">Phosphoprotein</keyword>
<dbReference type="InterPro" id="IPR003661">
    <property type="entry name" value="HisK_dim/P_dom"/>
</dbReference>
<dbReference type="PRINTS" id="PR00344">
    <property type="entry name" value="BCTRLSENSOR"/>
</dbReference>
<accession>A0A2H0RPA4</accession>
<keyword evidence="8" id="KW-0812">Transmembrane</keyword>
<evidence type="ECO:0000256" key="7">
    <source>
        <dbReference type="ARBA" id="ARBA00023136"/>
    </source>
</evidence>
<keyword evidence="7 8" id="KW-0472">Membrane</keyword>
<evidence type="ECO:0000313" key="10">
    <source>
        <dbReference type="EMBL" id="PIR47824.1"/>
    </source>
</evidence>
<dbReference type="PANTHER" id="PTHR45453:SF1">
    <property type="entry name" value="PHOSPHATE REGULON SENSOR PROTEIN PHOR"/>
    <property type="match status" value="1"/>
</dbReference>
<evidence type="ECO:0000256" key="3">
    <source>
        <dbReference type="ARBA" id="ARBA00022553"/>
    </source>
</evidence>
<name>A0A2H0RPA4_9BACT</name>
<comment type="catalytic activity">
    <reaction evidence="1">
        <text>ATP + protein L-histidine = ADP + protein N-phospho-L-histidine.</text>
        <dbReference type="EC" id="2.7.13.3"/>
    </reaction>
</comment>
<dbReference type="SUPFAM" id="SSF55874">
    <property type="entry name" value="ATPase domain of HSP90 chaperone/DNA topoisomerase II/histidine kinase"/>
    <property type="match status" value="1"/>
</dbReference>
<gene>
    <name evidence="10" type="ORF">COV06_00260</name>
</gene>
<dbReference type="Pfam" id="PF02518">
    <property type="entry name" value="HATPase_c"/>
    <property type="match status" value="1"/>
</dbReference>
<comment type="caution">
    <text evidence="10">The sequence shown here is derived from an EMBL/GenBank/DDBJ whole genome shotgun (WGS) entry which is preliminary data.</text>
</comment>
<dbReference type="AlphaFoldDB" id="A0A2H0RPA4"/>
<dbReference type="FunFam" id="1.10.287.130:FF:000001">
    <property type="entry name" value="Two-component sensor histidine kinase"/>
    <property type="match status" value="1"/>
</dbReference>
<dbReference type="InterPro" id="IPR003594">
    <property type="entry name" value="HATPase_dom"/>
</dbReference>
<keyword evidence="6" id="KW-0902">Two-component regulatory system</keyword>
<dbReference type="SMART" id="SM00388">
    <property type="entry name" value="HisKA"/>
    <property type="match status" value="1"/>
</dbReference>
<dbReference type="InterPro" id="IPR036097">
    <property type="entry name" value="HisK_dim/P_sf"/>
</dbReference>
<dbReference type="InterPro" id="IPR050351">
    <property type="entry name" value="BphY/WalK/GraS-like"/>
</dbReference>
<dbReference type="Gene3D" id="1.10.287.130">
    <property type="match status" value="1"/>
</dbReference>
<dbReference type="EC" id="2.7.13.3" evidence="2"/>
<dbReference type="GO" id="GO:0016036">
    <property type="term" value="P:cellular response to phosphate starvation"/>
    <property type="evidence" value="ECO:0007669"/>
    <property type="project" value="TreeGrafter"/>
</dbReference>
<dbReference type="FunFam" id="3.30.565.10:FF:000006">
    <property type="entry name" value="Sensor histidine kinase WalK"/>
    <property type="match status" value="1"/>
</dbReference>
<evidence type="ECO:0000256" key="5">
    <source>
        <dbReference type="ARBA" id="ARBA00022777"/>
    </source>
</evidence>
<dbReference type="GO" id="GO:0000155">
    <property type="term" value="F:phosphorelay sensor kinase activity"/>
    <property type="evidence" value="ECO:0007669"/>
    <property type="project" value="InterPro"/>
</dbReference>
<dbReference type="InterPro" id="IPR036890">
    <property type="entry name" value="HATPase_C_sf"/>
</dbReference>
<evidence type="ECO:0000256" key="4">
    <source>
        <dbReference type="ARBA" id="ARBA00022679"/>
    </source>
</evidence>
<dbReference type="PROSITE" id="PS50109">
    <property type="entry name" value="HIS_KIN"/>
    <property type="match status" value="1"/>
</dbReference>
<evidence type="ECO:0000256" key="2">
    <source>
        <dbReference type="ARBA" id="ARBA00012438"/>
    </source>
</evidence>
<keyword evidence="4" id="KW-0808">Transferase</keyword>
<organism evidence="10 11">
    <name type="scientific">Candidatus Uhrbacteria bacterium CG10_big_fil_rev_8_21_14_0_10_50_16</name>
    <dbReference type="NCBI Taxonomy" id="1975039"/>
    <lineage>
        <taxon>Bacteria</taxon>
        <taxon>Candidatus Uhriibacteriota</taxon>
    </lineage>
</organism>
<dbReference type="InterPro" id="IPR005467">
    <property type="entry name" value="His_kinase_dom"/>
</dbReference>
<proteinExistence type="predicted"/>
<evidence type="ECO:0000256" key="6">
    <source>
        <dbReference type="ARBA" id="ARBA00023012"/>
    </source>
</evidence>
<dbReference type="Proteomes" id="UP000230084">
    <property type="component" value="Unassembled WGS sequence"/>
</dbReference>
<evidence type="ECO:0000256" key="8">
    <source>
        <dbReference type="SAM" id="Phobius"/>
    </source>
</evidence>
<evidence type="ECO:0000313" key="11">
    <source>
        <dbReference type="Proteomes" id="UP000230084"/>
    </source>
</evidence>
<dbReference type="Gene3D" id="3.30.565.10">
    <property type="entry name" value="Histidine kinase-like ATPase, C-terminal domain"/>
    <property type="match status" value="1"/>
</dbReference>
<dbReference type="SMART" id="SM00387">
    <property type="entry name" value="HATPase_c"/>
    <property type="match status" value="1"/>
</dbReference>
<dbReference type="SUPFAM" id="SSF47384">
    <property type="entry name" value="Homodimeric domain of signal transducing histidine kinase"/>
    <property type="match status" value="1"/>
</dbReference>
<dbReference type="PANTHER" id="PTHR45453">
    <property type="entry name" value="PHOSPHATE REGULON SENSOR PROTEIN PHOR"/>
    <property type="match status" value="1"/>
</dbReference>
<keyword evidence="8" id="KW-1133">Transmembrane helix</keyword>
<dbReference type="EMBL" id="PCYM01000001">
    <property type="protein sequence ID" value="PIR47824.1"/>
    <property type="molecule type" value="Genomic_DNA"/>
</dbReference>
<feature type="transmembrane region" description="Helical" evidence="8">
    <location>
        <begin position="102"/>
        <end position="121"/>
    </location>
</feature>
<dbReference type="Pfam" id="PF00512">
    <property type="entry name" value="HisKA"/>
    <property type="match status" value="1"/>
</dbReference>
<protein>
    <recommendedName>
        <fullName evidence="2">histidine kinase</fullName>
        <ecNumber evidence="2">2.7.13.3</ecNumber>
    </recommendedName>
</protein>
<keyword evidence="5" id="KW-0418">Kinase</keyword>
<dbReference type="GO" id="GO:0005886">
    <property type="term" value="C:plasma membrane"/>
    <property type="evidence" value="ECO:0007669"/>
    <property type="project" value="TreeGrafter"/>
</dbReference>
<evidence type="ECO:0000259" key="9">
    <source>
        <dbReference type="PROSITE" id="PS50109"/>
    </source>
</evidence>
<dbReference type="InterPro" id="IPR004358">
    <property type="entry name" value="Sig_transdc_His_kin-like_C"/>
</dbReference>
<feature type="domain" description="Histidine kinase" evidence="9">
    <location>
        <begin position="141"/>
        <end position="359"/>
    </location>
</feature>
<dbReference type="GO" id="GO:0004721">
    <property type="term" value="F:phosphoprotein phosphatase activity"/>
    <property type="evidence" value="ECO:0007669"/>
    <property type="project" value="TreeGrafter"/>
</dbReference>